<evidence type="ECO:0000256" key="4">
    <source>
        <dbReference type="ARBA" id="ARBA00023136"/>
    </source>
</evidence>
<gene>
    <name evidence="8" type="ORF">GP486_008060</name>
</gene>
<comment type="caution">
    <text evidence="8">The sequence shown here is derived from an EMBL/GenBank/DDBJ whole genome shotgun (WGS) entry which is preliminary data.</text>
</comment>
<proteinExistence type="predicted"/>
<feature type="transmembrane region" description="Helical" evidence="6">
    <location>
        <begin position="147"/>
        <end position="166"/>
    </location>
</feature>
<name>A0A9P8IAL0_9PEZI</name>
<comment type="subcellular location">
    <subcellularLocation>
        <location evidence="1">Membrane</location>
        <topology evidence="1">Multi-pass membrane protein</topology>
    </subcellularLocation>
</comment>
<dbReference type="InterPro" id="IPR026841">
    <property type="entry name" value="Aur1/Ipt1"/>
</dbReference>
<evidence type="ECO:0000256" key="1">
    <source>
        <dbReference type="ARBA" id="ARBA00004141"/>
    </source>
</evidence>
<dbReference type="Pfam" id="PF14378">
    <property type="entry name" value="PAP2_3"/>
    <property type="match status" value="1"/>
</dbReference>
<feature type="transmembrane region" description="Helical" evidence="6">
    <location>
        <begin position="300"/>
        <end position="323"/>
    </location>
</feature>
<feature type="domain" description="Inositolphosphotransferase Aur1/Ipt1" evidence="7">
    <location>
        <begin position="119"/>
        <end position="311"/>
    </location>
</feature>
<dbReference type="PANTHER" id="PTHR31310">
    <property type="match status" value="1"/>
</dbReference>
<protein>
    <recommendedName>
        <fullName evidence="7">Inositolphosphotransferase Aur1/Ipt1 domain-containing protein</fullName>
    </recommendedName>
</protein>
<evidence type="ECO:0000256" key="5">
    <source>
        <dbReference type="SAM" id="MobiDB-lite"/>
    </source>
</evidence>
<dbReference type="EMBL" id="JAGHQM010002713">
    <property type="protein sequence ID" value="KAH0548229.1"/>
    <property type="molecule type" value="Genomic_DNA"/>
</dbReference>
<dbReference type="AlphaFoldDB" id="A0A9P8IAL0"/>
<evidence type="ECO:0000256" key="2">
    <source>
        <dbReference type="ARBA" id="ARBA00022692"/>
    </source>
</evidence>
<keyword evidence="2 6" id="KW-0812">Transmembrane</keyword>
<keyword evidence="4 6" id="KW-0472">Membrane</keyword>
<sequence length="346" mass="40002">MLDNLDSCRSSDELLPGISDGEDDAQEQFVSTKRRPKRRNCCGTIVYTPNSSRFANHLHSRLLQKFPFLIEMFYWIINYTFYRCTSIASQRIFSKTGIWDVAQDHGLTVLEFEQFSWAKWFFLIRELDFQQWFMDGHQTALTVLNRAYALIHIPGTVGFIGWYYCVAPSHAIFAVVRRTITLTNFLAFSIFILYPCMPPRLLPPQYGFLDSVRHDDAQSVWMSGKYVNALAAMPSMHFGYAFSIGCTLIYHSGAFRRHLRAGEARKSVTWRMFYVLFGALYPTLVLITIVATANHYWLDATVATCCVVVSFFCNRIFLIFLPLEDLLLWALRLEKPTPSTGSRYNR</sequence>
<keyword evidence="3 6" id="KW-1133">Transmembrane helix</keyword>
<dbReference type="GO" id="GO:0016020">
    <property type="term" value="C:membrane"/>
    <property type="evidence" value="ECO:0007669"/>
    <property type="project" value="UniProtKB-SubCell"/>
</dbReference>
<organism evidence="8 9">
    <name type="scientific">Trichoglossum hirsutum</name>
    <dbReference type="NCBI Taxonomy" id="265104"/>
    <lineage>
        <taxon>Eukaryota</taxon>
        <taxon>Fungi</taxon>
        <taxon>Dikarya</taxon>
        <taxon>Ascomycota</taxon>
        <taxon>Pezizomycotina</taxon>
        <taxon>Geoglossomycetes</taxon>
        <taxon>Geoglossales</taxon>
        <taxon>Geoglossaceae</taxon>
        <taxon>Trichoglossum</taxon>
    </lineage>
</organism>
<reference evidence="8" key="1">
    <citation type="submission" date="2021-03" db="EMBL/GenBank/DDBJ databases">
        <title>Comparative genomics and phylogenomic investigation of the class Geoglossomycetes provide insights into ecological specialization and systematics.</title>
        <authorList>
            <person name="Melie T."/>
            <person name="Pirro S."/>
            <person name="Miller A.N."/>
            <person name="Quandt A."/>
        </authorList>
    </citation>
    <scope>NUCLEOTIDE SEQUENCE</scope>
    <source>
        <strain evidence="8">CAQ_001_2017</strain>
    </source>
</reference>
<feature type="transmembrane region" description="Helical" evidence="6">
    <location>
        <begin position="229"/>
        <end position="251"/>
    </location>
</feature>
<feature type="region of interest" description="Disordered" evidence="5">
    <location>
        <begin position="1"/>
        <end position="30"/>
    </location>
</feature>
<dbReference type="PANTHER" id="PTHR31310:SF10">
    <property type="entry name" value="INOSITOLPHOSPHOTRANSFERASE AUR1_IPT1 DOMAIN-CONTAINING PROTEIN"/>
    <property type="match status" value="1"/>
</dbReference>
<feature type="transmembrane region" description="Helical" evidence="6">
    <location>
        <begin position="175"/>
        <end position="194"/>
    </location>
</feature>
<keyword evidence="9" id="KW-1185">Reference proteome</keyword>
<evidence type="ECO:0000256" key="6">
    <source>
        <dbReference type="SAM" id="Phobius"/>
    </source>
</evidence>
<dbReference type="InterPro" id="IPR052185">
    <property type="entry name" value="IPC_Synthase-Related"/>
</dbReference>
<evidence type="ECO:0000313" key="9">
    <source>
        <dbReference type="Proteomes" id="UP000750711"/>
    </source>
</evidence>
<evidence type="ECO:0000256" key="3">
    <source>
        <dbReference type="ARBA" id="ARBA00022989"/>
    </source>
</evidence>
<feature type="transmembrane region" description="Helical" evidence="6">
    <location>
        <begin position="272"/>
        <end position="294"/>
    </location>
</feature>
<accession>A0A9P8IAL0</accession>
<evidence type="ECO:0000259" key="7">
    <source>
        <dbReference type="Pfam" id="PF14378"/>
    </source>
</evidence>
<evidence type="ECO:0000313" key="8">
    <source>
        <dbReference type="EMBL" id="KAH0548229.1"/>
    </source>
</evidence>
<dbReference type="CDD" id="cd03386">
    <property type="entry name" value="PAP2_Aur1_like"/>
    <property type="match status" value="1"/>
</dbReference>
<dbReference type="Proteomes" id="UP000750711">
    <property type="component" value="Unassembled WGS sequence"/>
</dbReference>